<accession>A0A5B7FJC8</accession>
<sequence length="77" mass="7703">MASTSTTGGASGVKDNGGGSRNESGRGKQLIVPVGTLEECIGSVVKLLPTNDKAILFIVVPISGPISPPKLILGVTT</sequence>
<comment type="caution">
    <text evidence="2">The sequence shown here is derived from an EMBL/GenBank/DDBJ whole genome shotgun (WGS) entry which is preliminary data.</text>
</comment>
<dbReference type="Proteomes" id="UP000324222">
    <property type="component" value="Unassembled WGS sequence"/>
</dbReference>
<evidence type="ECO:0000313" key="2">
    <source>
        <dbReference type="EMBL" id="MPC45068.1"/>
    </source>
</evidence>
<feature type="region of interest" description="Disordered" evidence="1">
    <location>
        <begin position="1"/>
        <end position="28"/>
    </location>
</feature>
<evidence type="ECO:0000256" key="1">
    <source>
        <dbReference type="SAM" id="MobiDB-lite"/>
    </source>
</evidence>
<proteinExistence type="predicted"/>
<feature type="compositionally biased region" description="Gly residues" evidence="1">
    <location>
        <begin position="9"/>
        <end position="20"/>
    </location>
</feature>
<dbReference type="EMBL" id="VSRR010006558">
    <property type="protein sequence ID" value="MPC45068.1"/>
    <property type="molecule type" value="Genomic_DNA"/>
</dbReference>
<name>A0A5B7FJC8_PORTR</name>
<dbReference type="AlphaFoldDB" id="A0A5B7FJC8"/>
<reference evidence="2 3" key="1">
    <citation type="submission" date="2019-05" db="EMBL/GenBank/DDBJ databases">
        <title>Another draft genome of Portunus trituberculatus and its Hox gene families provides insights of decapod evolution.</title>
        <authorList>
            <person name="Jeong J.-H."/>
            <person name="Song I."/>
            <person name="Kim S."/>
            <person name="Choi T."/>
            <person name="Kim D."/>
            <person name="Ryu S."/>
            <person name="Kim W."/>
        </authorList>
    </citation>
    <scope>NUCLEOTIDE SEQUENCE [LARGE SCALE GENOMIC DNA]</scope>
    <source>
        <tissue evidence="2">Muscle</tissue>
    </source>
</reference>
<evidence type="ECO:0000313" key="3">
    <source>
        <dbReference type="Proteomes" id="UP000324222"/>
    </source>
</evidence>
<protein>
    <submittedName>
        <fullName evidence="2">Uncharacterized protein</fullName>
    </submittedName>
</protein>
<keyword evidence="3" id="KW-1185">Reference proteome</keyword>
<organism evidence="2 3">
    <name type="scientific">Portunus trituberculatus</name>
    <name type="common">Swimming crab</name>
    <name type="synonym">Neptunus trituberculatus</name>
    <dbReference type="NCBI Taxonomy" id="210409"/>
    <lineage>
        <taxon>Eukaryota</taxon>
        <taxon>Metazoa</taxon>
        <taxon>Ecdysozoa</taxon>
        <taxon>Arthropoda</taxon>
        <taxon>Crustacea</taxon>
        <taxon>Multicrustacea</taxon>
        <taxon>Malacostraca</taxon>
        <taxon>Eumalacostraca</taxon>
        <taxon>Eucarida</taxon>
        <taxon>Decapoda</taxon>
        <taxon>Pleocyemata</taxon>
        <taxon>Brachyura</taxon>
        <taxon>Eubrachyura</taxon>
        <taxon>Portunoidea</taxon>
        <taxon>Portunidae</taxon>
        <taxon>Portuninae</taxon>
        <taxon>Portunus</taxon>
    </lineage>
</organism>
<gene>
    <name evidence="2" type="ORF">E2C01_038752</name>
</gene>